<keyword evidence="3" id="KW-1185">Reference proteome</keyword>
<dbReference type="Proteomes" id="UP000235050">
    <property type="component" value="Unassembled WGS sequence"/>
</dbReference>
<comment type="caution">
    <text evidence="2">The sequence shown here is derived from an EMBL/GenBank/DDBJ whole genome shotgun (WGS) entry which is preliminary data.</text>
</comment>
<dbReference type="EMBL" id="NMWU01000002">
    <property type="protein sequence ID" value="PLS32110.1"/>
    <property type="molecule type" value="Genomic_DNA"/>
</dbReference>
<evidence type="ECO:0000313" key="2">
    <source>
        <dbReference type="EMBL" id="PLS32110.1"/>
    </source>
</evidence>
<organism evidence="2 3">
    <name type="scientific">Bifidobacterium margollesii</name>
    <dbReference type="NCBI Taxonomy" id="2020964"/>
    <lineage>
        <taxon>Bacteria</taxon>
        <taxon>Bacillati</taxon>
        <taxon>Actinomycetota</taxon>
        <taxon>Actinomycetes</taxon>
        <taxon>Bifidobacteriales</taxon>
        <taxon>Bifidobacteriaceae</taxon>
        <taxon>Bifidobacterium</taxon>
    </lineage>
</organism>
<reference evidence="2 3" key="1">
    <citation type="submission" date="2017-07" db="EMBL/GenBank/DDBJ databases">
        <title>Bifidobacterium novel species.</title>
        <authorList>
            <person name="Lugli G.A."/>
            <person name="Milani C."/>
            <person name="Duranti S."/>
            <person name="Mangifesta M."/>
        </authorList>
    </citation>
    <scope>NUCLEOTIDE SEQUENCE [LARGE SCALE GENOMIC DNA]</scope>
    <source>
        <strain evidence="3">Uis1B</strain>
    </source>
</reference>
<gene>
    <name evidence="2" type="ORF">Uis1B_0203</name>
</gene>
<feature type="compositionally biased region" description="Gly residues" evidence="1">
    <location>
        <begin position="80"/>
        <end position="89"/>
    </location>
</feature>
<sequence>MFSASGLFATGSPPVTARHIHGDAACYGIVHDCIRTLEYAPSMAVGRVTFDRSRCVAPQRLGSVEPCGKTPGEERPVTRGGRGGRGGGAPLPLPCGRPRCGRLFTPACFSTAKATAQRPGNAGTATIRHTPTAPVHSRREIGARHVSSCRRAPRVFHGSAGVCRCRGARLASWTMRGLRLRVGVLRPRLRAGLFHWLRMVWMYRAASSMVWKPLLRCLRPLMRMATR</sequence>
<proteinExistence type="predicted"/>
<dbReference type="AlphaFoldDB" id="A0A2N5JD12"/>
<evidence type="ECO:0000313" key="3">
    <source>
        <dbReference type="Proteomes" id="UP000235050"/>
    </source>
</evidence>
<feature type="region of interest" description="Disordered" evidence="1">
    <location>
        <begin position="66"/>
        <end position="90"/>
    </location>
</feature>
<protein>
    <submittedName>
        <fullName evidence="2">Uncharacterized protein</fullName>
    </submittedName>
</protein>
<accession>A0A2N5JD12</accession>
<evidence type="ECO:0000256" key="1">
    <source>
        <dbReference type="SAM" id="MobiDB-lite"/>
    </source>
</evidence>
<name>A0A2N5JD12_9BIFI</name>